<feature type="transmembrane region" description="Helical" evidence="1">
    <location>
        <begin position="6"/>
        <end position="22"/>
    </location>
</feature>
<reference evidence="2 3" key="1">
    <citation type="submission" date="2016-04" db="EMBL/GenBank/DDBJ databases">
        <title>Draft genome sequence of freshwater magnetotactic bacteria Magnetospirillum marisnigri SP-1 and Magnetospirillum moscoviense BB-1.</title>
        <authorList>
            <person name="Koziaeva V."/>
            <person name="Dziuba M.V."/>
            <person name="Ivanov T.M."/>
            <person name="Kuznetsov B."/>
            <person name="Grouzdev D.S."/>
        </authorList>
    </citation>
    <scope>NUCLEOTIDE SEQUENCE [LARGE SCALE GENOMIC DNA]</scope>
    <source>
        <strain evidence="2 3">SP-1</strain>
    </source>
</reference>
<dbReference type="Proteomes" id="UP000078428">
    <property type="component" value="Unassembled WGS sequence"/>
</dbReference>
<accession>A0A178M9W1</accession>
<evidence type="ECO:0000313" key="2">
    <source>
        <dbReference type="EMBL" id="OAN45571.1"/>
    </source>
</evidence>
<organism evidence="2 3">
    <name type="scientific">Paramagnetospirillum marisnigri</name>
    <dbReference type="NCBI Taxonomy" id="1285242"/>
    <lineage>
        <taxon>Bacteria</taxon>
        <taxon>Pseudomonadati</taxon>
        <taxon>Pseudomonadota</taxon>
        <taxon>Alphaproteobacteria</taxon>
        <taxon>Rhodospirillales</taxon>
        <taxon>Magnetospirillaceae</taxon>
        <taxon>Paramagnetospirillum</taxon>
    </lineage>
</organism>
<dbReference type="AlphaFoldDB" id="A0A178M9W1"/>
<sequence length="64" mass="7702">MGFCPPYIIIAYILYFLIRKKWDQIRAYVINFLTKCLRMPQTITVWGTLSIFLTCLQFFLKLFS</sequence>
<evidence type="ECO:0000313" key="3">
    <source>
        <dbReference type="Proteomes" id="UP000078428"/>
    </source>
</evidence>
<proteinExistence type="predicted"/>
<gene>
    <name evidence="2" type="ORF">A6A04_06640</name>
</gene>
<keyword evidence="1" id="KW-0472">Membrane</keyword>
<keyword evidence="1" id="KW-0812">Transmembrane</keyword>
<comment type="caution">
    <text evidence="2">The sequence shown here is derived from an EMBL/GenBank/DDBJ whole genome shotgun (WGS) entry which is preliminary data.</text>
</comment>
<protein>
    <submittedName>
        <fullName evidence="2">Uncharacterized protein</fullName>
    </submittedName>
</protein>
<feature type="transmembrane region" description="Helical" evidence="1">
    <location>
        <begin position="43"/>
        <end position="63"/>
    </location>
</feature>
<dbReference type="EMBL" id="LWQT01000098">
    <property type="protein sequence ID" value="OAN45571.1"/>
    <property type="molecule type" value="Genomic_DNA"/>
</dbReference>
<evidence type="ECO:0000256" key="1">
    <source>
        <dbReference type="SAM" id="Phobius"/>
    </source>
</evidence>
<keyword evidence="1" id="KW-1133">Transmembrane helix</keyword>
<keyword evidence="3" id="KW-1185">Reference proteome</keyword>
<name>A0A178M9W1_9PROT</name>